<dbReference type="AlphaFoldDB" id="A0A8J2JXT7"/>
<evidence type="ECO:0000313" key="3">
    <source>
        <dbReference type="Proteomes" id="UP000708208"/>
    </source>
</evidence>
<feature type="signal peptide" evidence="1">
    <location>
        <begin position="1"/>
        <end position="18"/>
    </location>
</feature>
<dbReference type="Proteomes" id="UP000708208">
    <property type="component" value="Unassembled WGS sequence"/>
</dbReference>
<reference evidence="2" key="1">
    <citation type="submission" date="2021-06" db="EMBL/GenBank/DDBJ databases">
        <authorList>
            <person name="Hodson N. C."/>
            <person name="Mongue J. A."/>
            <person name="Jaron S. K."/>
        </authorList>
    </citation>
    <scope>NUCLEOTIDE SEQUENCE</scope>
</reference>
<proteinExistence type="predicted"/>
<organism evidence="2 3">
    <name type="scientific">Allacma fusca</name>
    <dbReference type="NCBI Taxonomy" id="39272"/>
    <lineage>
        <taxon>Eukaryota</taxon>
        <taxon>Metazoa</taxon>
        <taxon>Ecdysozoa</taxon>
        <taxon>Arthropoda</taxon>
        <taxon>Hexapoda</taxon>
        <taxon>Collembola</taxon>
        <taxon>Symphypleona</taxon>
        <taxon>Sminthuridae</taxon>
        <taxon>Allacma</taxon>
    </lineage>
</organism>
<comment type="caution">
    <text evidence="2">The sequence shown here is derived from an EMBL/GenBank/DDBJ whole genome shotgun (WGS) entry which is preliminary data.</text>
</comment>
<protein>
    <submittedName>
        <fullName evidence="2">Uncharacterized protein</fullName>
    </submittedName>
</protein>
<keyword evidence="1" id="KW-0732">Signal</keyword>
<dbReference type="EMBL" id="CAJVCH010035669">
    <property type="protein sequence ID" value="CAG7716064.1"/>
    <property type="molecule type" value="Genomic_DNA"/>
</dbReference>
<name>A0A8J2JXT7_9HEXA</name>
<sequence>MKAIVALIFLGVIAVSLAGLTYAPLGYAGAPLALPYAAYGYSALAGNYQLKLDTTLPGSAYASYPYAAAPTAYGYGVIKTL</sequence>
<keyword evidence="3" id="KW-1185">Reference proteome</keyword>
<feature type="chain" id="PRO_5035320370" evidence="1">
    <location>
        <begin position="19"/>
        <end position="81"/>
    </location>
</feature>
<accession>A0A8J2JXT7</accession>
<gene>
    <name evidence="2" type="ORF">AFUS01_LOCUS5594</name>
</gene>
<evidence type="ECO:0000313" key="2">
    <source>
        <dbReference type="EMBL" id="CAG7716064.1"/>
    </source>
</evidence>
<evidence type="ECO:0000256" key="1">
    <source>
        <dbReference type="SAM" id="SignalP"/>
    </source>
</evidence>